<name>A0ABR0DWN1_ZASCE</name>
<sequence length="116" mass="12599">MAAYIDVPPRQLVSHPFASYSMGWFAKFPTQPAAANLQFGVINMSLIDDLSQALLCSADLSLEGPVMVTEKKWNGPDGWGGTHFCKDWDAVDAVMRAHGIPQTSLIRPPPDPDDAS</sequence>
<evidence type="ECO:0000313" key="1">
    <source>
        <dbReference type="EMBL" id="KAK4493605.1"/>
    </source>
</evidence>
<dbReference type="EMBL" id="JAXOVC010000016">
    <property type="protein sequence ID" value="KAK4493605.1"/>
    <property type="molecule type" value="Genomic_DNA"/>
</dbReference>
<protein>
    <submittedName>
        <fullName evidence="1">Uncharacterized protein</fullName>
    </submittedName>
</protein>
<reference evidence="1 2" key="1">
    <citation type="journal article" date="2023" name="G3 (Bethesda)">
        <title>A chromosome-level genome assembly of Zasmidium syzygii isolated from banana leaves.</title>
        <authorList>
            <person name="van Westerhoven A.C."/>
            <person name="Mehrabi R."/>
            <person name="Talebi R."/>
            <person name="Steentjes M.B.F."/>
            <person name="Corcolon B."/>
            <person name="Chong P.A."/>
            <person name="Kema G.H.J."/>
            <person name="Seidl M.F."/>
        </authorList>
    </citation>
    <scope>NUCLEOTIDE SEQUENCE [LARGE SCALE GENOMIC DNA]</scope>
    <source>
        <strain evidence="1 2">P124</strain>
    </source>
</reference>
<gene>
    <name evidence="1" type="ORF">PRZ48_015272</name>
</gene>
<accession>A0ABR0DWN1</accession>
<organism evidence="1 2">
    <name type="scientific">Zasmidium cellare</name>
    <name type="common">Wine cellar mold</name>
    <name type="synonym">Racodium cellare</name>
    <dbReference type="NCBI Taxonomy" id="395010"/>
    <lineage>
        <taxon>Eukaryota</taxon>
        <taxon>Fungi</taxon>
        <taxon>Dikarya</taxon>
        <taxon>Ascomycota</taxon>
        <taxon>Pezizomycotina</taxon>
        <taxon>Dothideomycetes</taxon>
        <taxon>Dothideomycetidae</taxon>
        <taxon>Mycosphaerellales</taxon>
        <taxon>Mycosphaerellaceae</taxon>
        <taxon>Zasmidium</taxon>
    </lineage>
</organism>
<keyword evidence="2" id="KW-1185">Reference proteome</keyword>
<dbReference type="Proteomes" id="UP001305779">
    <property type="component" value="Unassembled WGS sequence"/>
</dbReference>
<comment type="caution">
    <text evidence="1">The sequence shown here is derived from an EMBL/GenBank/DDBJ whole genome shotgun (WGS) entry which is preliminary data.</text>
</comment>
<evidence type="ECO:0000313" key="2">
    <source>
        <dbReference type="Proteomes" id="UP001305779"/>
    </source>
</evidence>
<proteinExistence type="predicted"/>